<reference evidence="1" key="1">
    <citation type="submission" date="2021-03" db="EMBL/GenBank/DDBJ databases">
        <authorList>
            <consortium name="DOE Joint Genome Institute"/>
            <person name="Ahrendt S."/>
            <person name="Looney B.P."/>
            <person name="Miyauchi S."/>
            <person name="Morin E."/>
            <person name="Drula E."/>
            <person name="Courty P.E."/>
            <person name="Chicoki N."/>
            <person name="Fauchery L."/>
            <person name="Kohler A."/>
            <person name="Kuo A."/>
            <person name="Labutti K."/>
            <person name="Pangilinan J."/>
            <person name="Lipzen A."/>
            <person name="Riley R."/>
            <person name="Andreopoulos W."/>
            <person name="He G."/>
            <person name="Johnson J."/>
            <person name="Barry K.W."/>
            <person name="Grigoriev I.V."/>
            <person name="Nagy L."/>
            <person name="Hibbett D."/>
            <person name="Henrissat B."/>
            <person name="Matheny P.B."/>
            <person name="Labbe J."/>
            <person name="Martin F."/>
        </authorList>
    </citation>
    <scope>NUCLEOTIDE SEQUENCE</scope>
    <source>
        <strain evidence="1">HHB10654</strain>
    </source>
</reference>
<gene>
    <name evidence="1" type="ORF">BV25DRAFT_1830043</name>
</gene>
<reference evidence="1" key="2">
    <citation type="journal article" date="2022" name="New Phytol.">
        <title>Evolutionary transition to the ectomycorrhizal habit in the genomes of a hyperdiverse lineage of mushroom-forming fungi.</title>
        <authorList>
            <person name="Looney B."/>
            <person name="Miyauchi S."/>
            <person name="Morin E."/>
            <person name="Drula E."/>
            <person name="Courty P.E."/>
            <person name="Kohler A."/>
            <person name="Kuo A."/>
            <person name="LaButti K."/>
            <person name="Pangilinan J."/>
            <person name="Lipzen A."/>
            <person name="Riley R."/>
            <person name="Andreopoulos W."/>
            <person name="He G."/>
            <person name="Johnson J."/>
            <person name="Nolan M."/>
            <person name="Tritt A."/>
            <person name="Barry K.W."/>
            <person name="Grigoriev I.V."/>
            <person name="Nagy L.G."/>
            <person name="Hibbett D."/>
            <person name="Henrissat B."/>
            <person name="Matheny P.B."/>
            <person name="Labbe J."/>
            <person name="Martin F.M."/>
        </authorList>
    </citation>
    <scope>NUCLEOTIDE SEQUENCE</scope>
    <source>
        <strain evidence="1">HHB10654</strain>
    </source>
</reference>
<evidence type="ECO:0000313" key="1">
    <source>
        <dbReference type="EMBL" id="KAI0058401.1"/>
    </source>
</evidence>
<organism evidence="1 2">
    <name type="scientific">Artomyces pyxidatus</name>
    <dbReference type="NCBI Taxonomy" id="48021"/>
    <lineage>
        <taxon>Eukaryota</taxon>
        <taxon>Fungi</taxon>
        <taxon>Dikarya</taxon>
        <taxon>Basidiomycota</taxon>
        <taxon>Agaricomycotina</taxon>
        <taxon>Agaricomycetes</taxon>
        <taxon>Russulales</taxon>
        <taxon>Auriscalpiaceae</taxon>
        <taxon>Artomyces</taxon>
    </lineage>
</organism>
<comment type="caution">
    <text evidence="1">The sequence shown here is derived from an EMBL/GenBank/DDBJ whole genome shotgun (WGS) entry which is preliminary data.</text>
</comment>
<dbReference type="EMBL" id="MU277235">
    <property type="protein sequence ID" value="KAI0058401.1"/>
    <property type="molecule type" value="Genomic_DNA"/>
</dbReference>
<protein>
    <submittedName>
        <fullName evidence="1">Alpha/beta-hydrolase</fullName>
    </submittedName>
</protein>
<sequence length="255" mass="28701">MASSKDHVLAGAPGECCMRTVQHIGVPRGIAEEIGGINTYISHSPEKQDKYDQIILFFPDVFGPFYINTQLVADYFAGKGYLVVVVDYLEGDPIQANMGKPGFELFHWAGPKRDRAYELVPKWIEAVKARYGKSTTKYAALGYCFGGPDVLECATSDWISAAAIAHPAFLNEEHFTTVKRPLFLSCAEIDITFPRDARHRAEEILVEQKAEYHFQLFSGVRHGFGCRADPEVPRDKWAKEQSALAILSWFDRFCR</sequence>
<name>A0ACB8SRP8_9AGAM</name>
<accession>A0ACB8SRP8</accession>
<keyword evidence="2" id="KW-1185">Reference proteome</keyword>
<dbReference type="Proteomes" id="UP000814140">
    <property type="component" value="Unassembled WGS sequence"/>
</dbReference>
<evidence type="ECO:0000313" key="2">
    <source>
        <dbReference type="Proteomes" id="UP000814140"/>
    </source>
</evidence>
<proteinExistence type="predicted"/>